<dbReference type="GO" id="GO:0005886">
    <property type="term" value="C:plasma membrane"/>
    <property type="evidence" value="ECO:0007669"/>
    <property type="project" value="InterPro"/>
</dbReference>
<gene>
    <name evidence="7" type="ORF">JAO82_09910</name>
</gene>
<dbReference type="InterPro" id="IPR007452">
    <property type="entry name" value="TamB_C"/>
</dbReference>
<dbReference type="PANTHER" id="PTHR36985">
    <property type="entry name" value="TRANSLOCATION AND ASSEMBLY MODULE SUBUNIT TAMB"/>
    <property type="match status" value="1"/>
</dbReference>
<keyword evidence="5" id="KW-0732">Signal</keyword>
<feature type="signal peptide" evidence="5">
    <location>
        <begin position="1"/>
        <end position="20"/>
    </location>
</feature>
<accession>A0A934M3T6</accession>
<dbReference type="GO" id="GO:0009306">
    <property type="term" value="P:protein secretion"/>
    <property type="evidence" value="ECO:0007669"/>
    <property type="project" value="InterPro"/>
</dbReference>
<keyword evidence="2" id="KW-0812">Transmembrane</keyword>
<keyword evidence="3" id="KW-1133">Transmembrane helix</keyword>
<proteinExistence type="predicted"/>
<dbReference type="Pfam" id="PF04357">
    <property type="entry name" value="TamB"/>
    <property type="match status" value="1"/>
</dbReference>
<keyword evidence="4" id="KW-0472">Membrane</keyword>
<keyword evidence="8" id="KW-1185">Reference proteome</keyword>
<evidence type="ECO:0000256" key="1">
    <source>
        <dbReference type="ARBA" id="ARBA00004167"/>
    </source>
</evidence>
<sequence>MRILAFVLGFLAWLAAPLAAQEVETEEPGGFVVNLLEDLLSSDNRYIHVVGLKGALSSRATIEQITIADDDGVWLTINNAVLDWSRLALLRRNFSVKTLSAEKIIVARPPTPVEPDPELPTPEAQPFRLPELPVAVRIGELSVGRLELAEPVVGIAADLSVDGTLSLAEGALESQLNIARLDRTSDRIELTAGYSNQSSEITLDLVAEEEQDGLLSQLLSIPDSPALRLSAKGQGPVSDFTADIALASDGQNRLSGQVNLSGVPDPDALDDSDQRDSIAFQAQLAGDVTPLMAAQYHTFFGTETRLDLSGRSDADGTVAVKNFDIESNALTLTGALDIAAGGNLDNVVLEGRITPPQGDSVVLPISGPATTIQSANIAARVDGPAKEWMLQLAIDGLGRPDLELRRAEISADGTLDQSQGLDIRGQVNAALEGLDLNDADLNRAVGENIVLTGRFDRPAKNALNLRGFRLAGTDYAAILSGEIDGLSSGFQIDGSAEVTASDLSRFSGLAGRPLGGAIKVTLTGDGAPLGGFFDISLNAKAQDLSADIDQLDPLITGETDLALDAVRDESGMRITQFQIDGTALNAQAQADLRTEDSTLTFNARLDDLARVVPQVSGPLTVKGDLKHEGTDWTGTVRATGPNDAFANLNGRYSTDGSGDVTFDAAVTQFERFVPEIRGTVTATGSAKSADGSLWQVATRLDGPSGSFADLTGMIEPDGSADLQFDAAVKRFERFVPEAPGTVTAKGSAQRNGTTWRIDTNATGPAGIAARVNGTLNETDLNADINATGQLQLAAANRFMSPNSARGLARFDLSLKGQPSLQALSGTISTNGASVALPAAATTLNDINATVQLANASAQINVTGGLRDGGQFRVSGPIELTPPLDANLSMQLNQLVLTDNVSLESVADGQLAFDGPLLGNGTLSGRIIFGETEINIAALSGAVGAAPLPSIRHIGQPAAARRTLDYAGLINKGNGGDGPVYNLNLQLDAPNRIFVRGRGLQAELGGGIRVGGTTENVVPSGQVELLRGTFDILGRRLQLDRGLITLQGRLQPVMDFSASTSTSEGTATLLISGALDSPVIEVTSDPERPSEEALAMLVFGDEFTSLSPVKIAQLASSLATLGGKGGGFMSRLRENLGLDQLDIGTDAGGSGQVGVGNYLSDTVYTEFSVNAQGETEINLNFDVTESFTVKGMADNTGDTSLGLFFERDY</sequence>
<protein>
    <submittedName>
        <fullName evidence="7">Translocation/assembly module TamB domain-containing protein</fullName>
    </submittedName>
</protein>
<feature type="chain" id="PRO_5037886885" evidence="5">
    <location>
        <begin position="21"/>
        <end position="1208"/>
    </location>
</feature>
<comment type="caution">
    <text evidence="7">The sequence shown here is derived from an EMBL/GenBank/DDBJ whole genome shotgun (WGS) entry which is preliminary data.</text>
</comment>
<evidence type="ECO:0000256" key="3">
    <source>
        <dbReference type="ARBA" id="ARBA00022989"/>
    </source>
</evidence>
<dbReference type="PANTHER" id="PTHR36985:SF1">
    <property type="entry name" value="TRANSLOCATION AND ASSEMBLY MODULE SUBUNIT TAMB"/>
    <property type="match status" value="1"/>
</dbReference>
<evidence type="ECO:0000256" key="5">
    <source>
        <dbReference type="SAM" id="SignalP"/>
    </source>
</evidence>
<feature type="domain" description="Translocation and assembly module TamB C-terminal" evidence="6">
    <location>
        <begin position="866"/>
        <end position="1208"/>
    </location>
</feature>
<evidence type="ECO:0000256" key="4">
    <source>
        <dbReference type="ARBA" id="ARBA00023136"/>
    </source>
</evidence>
<dbReference type="RefSeq" id="WP_198686219.1">
    <property type="nucleotide sequence ID" value="NZ_JAEIJD010000007.1"/>
</dbReference>
<dbReference type="EMBL" id="JAEIJD010000007">
    <property type="protein sequence ID" value="MBI6630194.1"/>
    <property type="molecule type" value="Genomic_DNA"/>
</dbReference>
<dbReference type="GO" id="GO:0097347">
    <property type="term" value="C:TAM protein secretion complex"/>
    <property type="evidence" value="ECO:0007669"/>
    <property type="project" value="TreeGrafter"/>
</dbReference>
<dbReference type="AlphaFoldDB" id="A0A934M3T6"/>
<reference evidence="7" key="1">
    <citation type="submission" date="2020-12" db="EMBL/GenBank/DDBJ databases">
        <title>Pontibaca salina gen. nov., sp. nov., isolated from marine sediment.</title>
        <authorList>
            <person name="Bo J."/>
            <person name="Wang S."/>
            <person name="Song X."/>
            <person name="Du Z."/>
        </authorList>
    </citation>
    <scope>NUCLEOTIDE SEQUENCE</scope>
    <source>
        <strain evidence="7">S1109L</strain>
    </source>
</reference>
<evidence type="ECO:0000259" key="6">
    <source>
        <dbReference type="Pfam" id="PF04357"/>
    </source>
</evidence>
<evidence type="ECO:0000313" key="7">
    <source>
        <dbReference type="EMBL" id="MBI6630194.1"/>
    </source>
</evidence>
<organism evidence="7 8">
    <name type="scientific">Pontibaca salina</name>
    <dbReference type="NCBI Taxonomy" id="2795731"/>
    <lineage>
        <taxon>Bacteria</taxon>
        <taxon>Pseudomonadati</taxon>
        <taxon>Pseudomonadota</taxon>
        <taxon>Alphaproteobacteria</taxon>
        <taxon>Rhodobacterales</taxon>
        <taxon>Roseobacteraceae</taxon>
        <taxon>Pontibaca</taxon>
    </lineage>
</organism>
<comment type="subcellular location">
    <subcellularLocation>
        <location evidence="1">Membrane</location>
        <topology evidence="1">Single-pass membrane protein</topology>
    </subcellularLocation>
</comment>
<name>A0A934M3T6_9RHOB</name>
<dbReference type="Proteomes" id="UP000613255">
    <property type="component" value="Unassembled WGS sequence"/>
</dbReference>
<evidence type="ECO:0000313" key="8">
    <source>
        <dbReference type="Proteomes" id="UP000613255"/>
    </source>
</evidence>
<evidence type="ECO:0000256" key="2">
    <source>
        <dbReference type="ARBA" id="ARBA00022692"/>
    </source>
</evidence>